<dbReference type="RefSeq" id="WP_266058205.1">
    <property type="nucleotide sequence ID" value="NZ_JAPFQN010000010.1"/>
</dbReference>
<comment type="caution">
    <text evidence="6">The sequence shown here is derived from an EMBL/GenBank/DDBJ whole genome shotgun (WGS) entry which is preliminary data.</text>
</comment>
<evidence type="ECO:0000256" key="4">
    <source>
        <dbReference type="RuleBase" id="RU361277"/>
    </source>
</evidence>
<accession>A0ABT3RV03</accession>
<evidence type="ECO:0000256" key="1">
    <source>
        <dbReference type="ARBA" id="ARBA00022723"/>
    </source>
</evidence>
<keyword evidence="1 4" id="KW-0479">Metal-binding</keyword>
<dbReference type="InterPro" id="IPR020843">
    <property type="entry name" value="ER"/>
</dbReference>
<evidence type="ECO:0000313" key="7">
    <source>
        <dbReference type="Proteomes" id="UP001209885"/>
    </source>
</evidence>
<dbReference type="Gene3D" id="3.40.50.720">
    <property type="entry name" value="NAD(P)-binding Rossmann-like Domain"/>
    <property type="match status" value="1"/>
</dbReference>
<dbReference type="Pfam" id="PF08240">
    <property type="entry name" value="ADH_N"/>
    <property type="match status" value="1"/>
</dbReference>
<dbReference type="Gene3D" id="3.90.180.10">
    <property type="entry name" value="Medium-chain alcohol dehydrogenases, catalytic domain"/>
    <property type="match status" value="2"/>
</dbReference>
<reference evidence="6 7" key="1">
    <citation type="submission" date="2022-11" db="EMBL/GenBank/DDBJ databases">
        <title>The characterization of three novel Bacteroidetes species and genomic analysis of their roles in tidal elemental geochemical cycles.</title>
        <authorList>
            <person name="Ma K."/>
        </authorList>
    </citation>
    <scope>NUCLEOTIDE SEQUENCE [LARGE SCALE GENOMIC DNA]</scope>
    <source>
        <strain evidence="6 7">M17</strain>
    </source>
</reference>
<protein>
    <submittedName>
        <fullName evidence="6">Zinc-binding dehydrogenase</fullName>
    </submittedName>
</protein>
<dbReference type="EMBL" id="JAPFQN010000010">
    <property type="protein sequence ID" value="MCX2745607.1"/>
    <property type="molecule type" value="Genomic_DNA"/>
</dbReference>
<comment type="cofactor">
    <cofactor evidence="4">
        <name>Zn(2+)</name>
        <dbReference type="ChEBI" id="CHEBI:29105"/>
    </cofactor>
</comment>
<keyword evidence="3" id="KW-0560">Oxidoreductase</keyword>
<evidence type="ECO:0000256" key="3">
    <source>
        <dbReference type="ARBA" id="ARBA00023002"/>
    </source>
</evidence>
<dbReference type="Pfam" id="PF00107">
    <property type="entry name" value="ADH_zinc_N"/>
    <property type="match status" value="1"/>
</dbReference>
<dbReference type="InterPro" id="IPR050129">
    <property type="entry name" value="Zn_alcohol_dh"/>
</dbReference>
<evidence type="ECO:0000313" key="6">
    <source>
        <dbReference type="EMBL" id="MCX2745607.1"/>
    </source>
</evidence>
<keyword evidence="7" id="KW-1185">Reference proteome</keyword>
<feature type="domain" description="Enoyl reductase (ER)" evidence="5">
    <location>
        <begin position="12"/>
        <end position="335"/>
    </location>
</feature>
<dbReference type="PANTHER" id="PTHR43401:SF2">
    <property type="entry name" value="L-THREONINE 3-DEHYDROGENASE"/>
    <property type="match status" value="1"/>
</dbReference>
<gene>
    <name evidence="6" type="ORF">OO013_17125</name>
</gene>
<dbReference type="InterPro" id="IPR011032">
    <property type="entry name" value="GroES-like_sf"/>
</dbReference>
<dbReference type="PANTHER" id="PTHR43401">
    <property type="entry name" value="L-THREONINE 3-DEHYDROGENASE"/>
    <property type="match status" value="1"/>
</dbReference>
<comment type="similarity">
    <text evidence="4">Belongs to the zinc-containing alcohol dehydrogenase family.</text>
</comment>
<dbReference type="SMART" id="SM00829">
    <property type="entry name" value="PKS_ER"/>
    <property type="match status" value="1"/>
</dbReference>
<dbReference type="PROSITE" id="PS00059">
    <property type="entry name" value="ADH_ZINC"/>
    <property type="match status" value="1"/>
</dbReference>
<dbReference type="InterPro" id="IPR036291">
    <property type="entry name" value="NAD(P)-bd_dom_sf"/>
</dbReference>
<dbReference type="SUPFAM" id="SSF50129">
    <property type="entry name" value="GroES-like"/>
    <property type="match status" value="1"/>
</dbReference>
<name>A0ABT3RV03_9BACT</name>
<evidence type="ECO:0000259" key="5">
    <source>
        <dbReference type="SMART" id="SM00829"/>
    </source>
</evidence>
<evidence type="ECO:0000256" key="2">
    <source>
        <dbReference type="ARBA" id="ARBA00022833"/>
    </source>
</evidence>
<dbReference type="SUPFAM" id="SSF51735">
    <property type="entry name" value="NAD(P)-binding Rossmann-fold domains"/>
    <property type="match status" value="1"/>
</dbReference>
<dbReference type="InterPro" id="IPR013154">
    <property type="entry name" value="ADH-like_N"/>
</dbReference>
<dbReference type="InterPro" id="IPR002328">
    <property type="entry name" value="ADH_Zn_CS"/>
</dbReference>
<sequence>MNNSNPSGVFHGIHDIRVDEKETPAISEDSVIVKVEMTGICGTDLHIYHEGLVPEGSVLGHEFCGKIVEKGSKVQDLNIDDRVVINPMQNGIGLGVSPGGFARYVKIDNAKKNLNIFSIPDSVNSEKGALVEPFAVGLAGINKTDLKKEDSVLVTGCGTIGLVTIAGLKSKGIENIIASDISDKRLELAKELGAKFTFNPSSDGNLEDLIVNNFGTVSSLNYAGELPNLNAAFECSGVGGVFNQSASLLAPDGSLTILAIYGKELPLDPNLIVYKRLNIQGSLFYTPNDFKEAIDLMASGKVDLSPIVSHHFPLNELPKAFEVQADSNKSVKVIVDSI</sequence>
<keyword evidence="2 4" id="KW-0862">Zinc</keyword>
<dbReference type="InterPro" id="IPR013149">
    <property type="entry name" value="ADH-like_C"/>
</dbReference>
<organism evidence="6 7">
    <name type="scientific">Mangrovivirga halotolerans</name>
    <dbReference type="NCBI Taxonomy" id="2993936"/>
    <lineage>
        <taxon>Bacteria</taxon>
        <taxon>Pseudomonadati</taxon>
        <taxon>Bacteroidota</taxon>
        <taxon>Cytophagia</taxon>
        <taxon>Cytophagales</taxon>
        <taxon>Mangrovivirgaceae</taxon>
        <taxon>Mangrovivirga</taxon>
    </lineage>
</organism>
<proteinExistence type="inferred from homology"/>
<dbReference type="Proteomes" id="UP001209885">
    <property type="component" value="Unassembled WGS sequence"/>
</dbReference>